<reference evidence="1 2" key="1">
    <citation type="submission" date="2018-08" db="EMBL/GenBank/DDBJ databases">
        <title>Complete genome sequence of five Acinetobacter baumannii phages from Abidjan, Cote d'Ivoire.</title>
        <authorList>
            <person name="Essoh C."/>
            <person name="Vernadet J.-P."/>
            <person name="Vergnaud G."/>
            <person name="Resch G."/>
            <person name="Pourcel C."/>
        </authorList>
    </citation>
    <scope>NUCLEOTIDE SEQUENCE [LARGE SCALE GENOMIC DNA]</scope>
</reference>
<evidence type="ECO:0000313" key="1">
    <source>
        <dbReference type="EMBL" id="AYD82359.1"/>
    </source>
</evidence>
<protein>
    <submittedName>
        <fullName evidence="1">Uncharacterized protein</fullName>
    </submittedName>
</protein>
<dbReference type="Proteomes" id="UP000269940">
    <property type="component" value="Segment"/>
</dbReference>
<gene>
    <name evidence="1" type="ORF">Aci05_142</name>
</gene>
<sequence length="188" mass="22329">MNKRWLNPSTVNGKRTPEYNQWFGMLNRAKKSGKYYENVSVDGRFKDFDWYMEWARGQKGFLKYDGKHLYQIDKDVLGGEVYGPDTCVFVPPQINLLVRGKIKKDDLPLGIYERQTVKSGLVYQCYVHKVGGAKSIGIYKDYKDALPKMLEYYEMYIDWLQLNYMDTVRSEVFDYLRVLYKQEYQDIP</sequence>
<name>A0A386KB03_9CAUD</name>
<organism evidence="1 2">
    <name type="scientific">Acinetobacter phage vB_AbaM_B09_Aci05</name>
    <dbReference type="NCBI Taxonomy" id="2315458"/>
    <lineage>
        <taxon>Viruses</taxon>
        <taxon>Duplodnaviria</taxon>
        <taxon>Heunggongvirae</taxon>
        <taxon>Uroviricota</taxon>
        <taxon>Caudoviricetes</taxon>
        <taxon>Saclayvirus</taxon>
        <taxon>Saclayvirus Aci05</taxon>
    </lineage>
</organism>
<dbReference type="EMBL" id="MH746814">
    <property type="protein sequence ID" value="AYD82359.1"/>
    <property type="molecule type" value="Genomic_DNA"/>
</dbReference>
<accession>A0A386KB03</accession>
<keyword evidence="2" id="KW-1185">Reference proteome</keyword>
<proteinExistence type="predicted"/>
<evidence type="ECO:0000313" key="2">
    <source>
        <dbReference type="Proteomes" id="UP000269940"/>
    </source>
</evidence>